<keyword evidence="4" id="KW-0540">Nuclease</keyword>
<feature type="compositionally biased region" description="Basic and acidic residues" evidence="11">
    <location>
        <begin position="594"/>
        <end position="603"/>
    </location>
</feature>
<dbReference type="Gene3D" id="3.30.420.10">
    <property type="entry name" value="Ribonuclease H-like superfamily/Ribonuclease H"/>
    <property type="match status" value="1"/>
</dbReference>
<evidence type="ECO:0000256" key="7">
    <source>
        <dbReference type="ARBA" id="ARBA00022801"/>
    </source>
</evidence>
<dbReference type="GO" id="GO:0016787">
    <property type="term" value="F:hydrolase activity"/>
    <property type="evidence" value="ECO:0007669"/>
    <property type="project" value="UniProtKB-KW"/>
</dbReference>
<reference evidence="15" key="1">
    <citation type="submission" date="2010-08" db="EMBL/GenBank/DDBJ databases">
        <authorList>
            <consortium name="Caenorhabditis japonica Sequencing Consortium"/>
            <person name="Wilson R.K."/>
        </authorList>
    </citation>
    <scope>NUCLEOTIDE SEQUENCE [LARGE SCALE GENOMIC DNA]</scope>
    <source>
        <strain evidence="15">DF5081</strain>
    </source>
</reference>
<name>A0A8R1HN57_CAEJA</name>
<dbReference type="InterPro" id="IPR036397">
    <property type="entry name" value="RNaseH_sf"/>
</dbReference>
<dbReference type="InterPro" id="IPR041588">
    <property type="entry name" value="Integrase_H2C2"/>
</dbReference>
<dbReference type="InterPro" id="IPR012337">
    <property type="entry name" value="RNaseH-like_sf"/>
</dbReference>
<dbReference type="InterPro" id="IPR001584">
    <property type="entry name" value="Integrase_cat-core"/>
</dbReference>
<organism evidence="14 15">
    <name type="scientific">Caenorhabditis japonica</name>
    <dbReference type="NCBI Taxonomy" id="281687"/>
    <lineage>
        <taxon>Eukaryota</taxon>
        <taxon>Metazoa</taxon>
        <taxon>Ecdysozoa</taxon>
        <taxon>Nematoda</taxon>
        <taxon>Chromadorea</taxon>
        <taxon>Rhabditida</taxon>
        <taxon>Rhabditina</taxon>
        <taxon>Rhabditomorpha</taxon>
        <taxon>Rhabditoidea</taxon>
        <taxon>Rhabditidae</taxon>
        <taxon>Peloderinae</taxon>
        <taxon>Caenorhabditis</taxon>
    </lineage>
</organism>
<dbReference type="EC" id="2.7.7.49" evidence="1"/>
<dbReference type="GO" id="GO:0004519">
    <property type="term" value="F:endonuclease activity"/>
    <property type="evidence" value="ECO:0007669"/>
    <property type="project" value="UniProtKB-KW"/>
</dbReference>
<evidence type="ECO:0000256" key="5">
    <source>
        <dbReference type="ARBA" id="ARBA00022723"/>
    </source>
</evidence>
<evidence type="ECO:0000259" key="13">
    <source>
        <dbReference type="PROSITE" id="PS51027"/>
    </source>
</evidence>
<proteinExistence type="predicted"/>
<dbReference type="Pfam" id="PF17921">
    <property type="entry name" value="Integrase_H2C2"/>
    <property type="match status" value="1"/>
</dbReference>
<evidence type="ECO:0000313" key="14">
    <source>
        <dbReference type="EnsemblMetazoa" id="CJA06432b.1"/>
    </source>
</evidence>
<dbReference type="GO" id="GO:0003964">
    <property type="term" value="F:RNA-directed DNA polymerase activity"/>
    <property type="evidence" value="ECO:0007669"/>
    <property type="project" value="UniProtKB-EC"/>
</dbReference>
<dbReference type="Proteomes" id="UP000005237">
    <property type="component" value="Unassembled WGS sequence"/>
</dbReference>
<keyword evidence="7" id="KW-0378">Hydrolase</keyword>
<dbReference type="AlphaFoldDB" id="A0A8R1HN57"/>
<keyword evidence="8" id="KW-0229">DNA integration</keyword>
<dbReference type="GO" id="GO:0015074">
    <property type="term" value="P:DNA integration"/>
    <property type="evidence" value="ECO:0007669"/>
    <property type="project" value="UniProtKB-KW"/>
</dbReference>
<keyword evidence="15" id="KW-1185">Reference proteome</keyword>
<dbReference type="InterPro" id="IPR001037">
    <property type="entry name" value="Integrase_C_retrovir"/>
</dbReference>
<sequence>MEMQDFALNIVYLKGKANAVADALSRGGAQETEEMKDAHEQAKMETVRVINEVAVVREGEIKKRSWRECLEKDSRWKEIIGKLESGEQDGMVEVPGEGKRELREFLIVGGELMMVTKYGAMLRVVPGEKQKELFLDAHGGPFGGHWSPEKVGAMLEKKVWWPRMKAWITKWSRECQQCLCGNAKHILTSPLTPIEASEPLEIVALDLLDLGRSANGNRYVLTIIDLFSKYAGVCAIPDKSAETVSKAFVESWMLKEGRIPKAILTDQGLEFANATFEKVAKMSNIKMIRTKGYHSRMNGAVERFNRTIQTVLKKITIIPAEWDEKLPYAVFAYNSCRHEATGESPHYLMYGRDARVPMKSDPEEQIGKYQVDVDDYKFRHAEQMNEAQEETRVHIKKEQESTKRWFDEKYNVQKRKFPVVGDRVLIKIPAEKLGSRNPKLANDWKGPYRVLKTTDNSAEVQMIGDDEKLWIPWEQIRKVPKEVPEVHCETNARRGKRGRKKIAVNNVGKREKAQFDVENTNYYRNIITDGCDCPSGKCQSKEGLTTAYSVEELALRILAKAENVAAEDEGEVAGGSDPPSTPALSKGARGGMQRHSDVPPRAV</sequence>
<reference evidence="14" key="2">
    <citation type="submission" date="2022-06" db="UniProtKB">
        <authorList>
            <consortium name="EnsemblMetazoa"/>
        </authorList>
    </citation>
    <scope>IDENTIFICATION</scope>
    <source>
        <strain evidence="14">DF5081</strain>
    </source>
</reference>
<evidence type="ECO:0000256" key="1">
    <source>
        <dbReference type="ARBA" id="ARBA00012493"/>
    </source>
</evidence>
<evidence type="ECO:0000256" key="8">
    <source>
        <dbReference type="ARBA" id="ARBA00022908"/>
    </source>
</evidence>
<evidence type="ECO:0000256" key="3">
    <source>
        <dbReference type="ARBA" id="ARBA00022695"/>
    </source>
</evidence>
<evidence type="ECO:0000256" key="11">
    <source>
        <dbReference type="SAM" id="MobiDB-lite"/>
    </source>
</evidence>
<evidence type="ECO:0000256" key="6">
    <source>
        <dbReference type="ARBA" id="ARBA00022759"/>
    </source>
</evidence>
<feature type="domain" description="Integrase catalytic" evidence="12">
    <location>
        <begin position="195"/>
        <end position="353"/>
    </location>
</feature>
<dbReference type="Gene3D" id="1.10.340.70">
    <property type="match status" value="1"/>
</dbReference>
<keyword evidence="6" id="KW-0255">Endonuclease</keyword>
<evidence type="ECO:0000256" key="9">
    <source>
        <dbReference type="ARBA" id="ARBA00023125"/>
    </source>
</evidence>
<feature type="region of interest" description="Disordered" evidence="11">
    <location>
        <begin position="566"/>
        <end position="603"/>
    </location>
</feature>
<dbReference type="FunFam" id="3.30.420.10:FF:000032">
    <property type="entry name" value="Retrovirus-related Pol polyprotein from transposon 297-like Protein"/>
    <property type="match status" value="1"/>
</dbReference>
<feature type="DNA-binding region" description="Integrase-type" evidence="10">
    <location>
        <begin position="431"/>
        <end position="481"/>
    </location>
</feature>
<protein>
    <recommendedName>
        <fullName evidence="1">RNA-directed DNA polymerase</fullName>
        <ecNumber evidence="1">2.7.7.49</ecNumber>
    </recommendedName>
</protein>
<evidence type="ECO:0000259" key="12">
    <source>
        <dbReference type="PROSITE" id="PS50994"/>
    </source>
</evidence>
<dbReference type="EnsemblMetazoa" id="CJA06432b.1">
    <property type="protein sequence ID" value="CJA06432b.1"/>
    <property type="gene ID" value="WBGene00125636"/>
</dbReference>
<keyword evidence="9" id="KW-0238">DNA-binding</keyword>
<dbReference type="Pfam" id="PF00665">
    <property type="entry name" value="rve"/>
    <property type="match status" value="1"/>
</dbReference>
<evidence type="ECO:0000256" key="10">
    <source>
        <dbReference type="PROSITE-ProRule" id="PRU00506"/>
    </source>
</evidence>
<accession>A0A8R1HN57</accession>
<evidence type="ECO:0000313" key="15">
    <source>
        <dbReference type="Proteomes" id="UP000005237"/>
    </source>
</evidence>
<keyword evidence="2" id="KW-0808">Transferase</keyword>
<evidence type="ECO:0000256" key="2">
    <source>
        <dbReference type="ARBA" id="ARBA00022679"/>
    </source>
</evidence>
<dbReference type="GO" id="GO:0046872">
    <property type="term" value="F:metal ion binding"/>
    <property type="evidence" value="ECO:0007669"/>
    <property type="project" value="UniProtKB-KW"/>
</dbReference>
<dbReference type="PROSITE" id="PS51027">
    <property type="entry name" value="INTEGRASE_DBD"/>
    <property type="match status" value="1"/>
</dbReference>
<dbReference type="GO" id="GO:0003677">
    <property type="term" value="F:DNA binding"/>
    <property type="evidence" value="ECO:0007669"/>
    <property type="project" value="UniProtKB-KW"/>
</dbReference>
<dbReference type="PROSITE" id="PS50994">
    <property type="entry name" value="INTEGRASE"/>
    <property type="match status" value="1"/>
</dbReference>
<evidence type="ECO:0000256" key="4">
    <source>
        <dbReference type="ARBA" id="ARBA00022722"/>
    </source>
</evidence>
<keyword evidence="5" id="KW-0479">Metal-binding</keyword>
<keyword evidence="3" id="KW-0548">Nucleotidyltransferase</keyword>
<dbReference type="PANTHER" id="PTHR37984">
    <property type="entry name" value="PROTEIN CBG26694"/>
    <property type="match status" value="1"/>
</dbReference>
<feature type="domain" description="Integrase-type" evidence="13">
    <location>
        <begin position="431"/>
        <end position="481"/>
    </location>
</feature>
<dbReference type="InterPro" id="IPR050951">
    <property type="entry name" value="Retrovirus_Pol_polyprotein"/>
</dbReference>
<dbReference type="PANTHER" id="PTHR37984:SF15">
    <property type="entry name" value="INTEGRASE CATALYTIC DOMAIN-CONTAINING PROTEIN"/>
    <property type="match status" value="1"/>
</dbReference>
<dbReference type="Gene3D" id="2.30.30.850">
    <property type="match status" value="1"/>
</dbReference>
<dbReference type="SUPFAM" id="SSF53098">
    <property type="entry name" value="Ribonuclease H-like"/>
    <property type="match status" value="1"/>
</dbReference>